<proteinExistence type="predicted"/>
<dbReference type="AlphaFoldDB" id="A0A0M6WX20"/>
<reference evidence="2" key="1">
    <citation type="submission" date="2015-05" db="EMBL/GenBank/DDBJ databases">
        <authorList>
            <consortium name="Pathogen Informatics"/>
        </authorList>
    </citation>
    <scope>NUCLEOTIDE SEQUENCE [LARGE SCALE GENOMIC DNA]</scope>
    <source>
        <strain evidence="2">T1-815</strain>
    </source>
</reference>
<sequence>MRDKLLEEIGRENIETTQIYLDISEDALEQAHRKYV</sequence>
<evidence type="ECO:0000313" key="2">
    <source>
        <dbReference type="Proteomes" id="UP000049472"/>
    </source>
</evidence>
<accession>A0A0M6WX20</accession>
<name>A0A0M6WX20_9FIRM</name>
<dbReference type="Proteomes" id="UP000049472">
    <property type="component" value="Unassembled WGS sequence"/>
</dbReference>
<organism evidence="1 2">
    <name type="scientific">Agathobacter rectalis</name>
    <dbReference type="NCBI Taxonomy" id="39491"/>
    <lineage>
        <taxon>Bacteria</taxon>
        <taxon>Bacillati</taxon>
        <taxon>Bacillota</taxon>
        <taxon>Clostridia</taxon>
        <taxon>Lachnospirales</taxon>
        <taxon>Lachnospiraceae</taxon>
        <taxon>Agathobacter</taxon>
    </lineage>
</organism>
<keyword evidence="2" id="KW-1185">Reference proteome</keyword>
<protein>
    <submittedName>
        <fullName evidence="1">Uncharacterized protein</fullName>
    </submittedName>
</protein>
<dbReference type="EMBL" id="CVRQ01000048">
    <property type="protein sequence ID" value="CRL41709.1"/>
    <property type="molecule type" value="Genomic_DNA"/>
</dbReference>
<evidence type="ECO:0000313" key="1">
    <source>
        <dbReference type="EMBL" id="CRL41709.1"/>
    </source>
</evidence>
<gene>
    <name evidence="1" type="ORF">T1815_27581</name>
</gene>